<name>A0A5P1E1E4_ASPOF</name>
<gene>
    <name evidence="2" type="ORF">A4U43_C10F8160</name>
</gene>
<evidence type="ECO:0000256" key="1">
    <source>
        <dbReference type="SAM" id="MobiDB-lite"/>
    </source>
</evidence>
<dbReference type="Proteomes" id="UP000243459">
    <property type="component" value="Chromosome 10"/>
</dbReference>
<evidence type="ECO:0000313" key="2">
    <source>
        <dbReference type="EMBL" id="ONK56401.1"/>
    </source>
</evidence>
<evidence type="ECO:0000313" key="3">
    <source>
        <dbReference type="Proteomes" id="UP000243459"/>
    </source>
</evidence>
<keyword evidence="3" id="KW-1185">Reference proteome</keyword>
<reference evidence="3" key="1">
    <citation type="journal article" date="2017" name="Nat. Commun.">
        <title>The asparagus genome sheds light on the origin and evolution of a young Y chromosome.</title>
        <authorList>
            <person name="Harkess A."/>
            <person name="Zhou J."/>
            <person name="Xu C."/>
            <person name="Bowers J.E."/>
            <person name="Van der Hulst R."/>
            <person name="Ayyampalayam S."/>
            <person name="Mercati F."/>
            <person name="Riccardi P."/>
            <person name="McKain M.R."/>
            <person name="Kakrana A."/>
            <person name="Tang H."/>
            <person name="Ray J."/>
            <person name="Groenendijk J."/>
            <person name="Arikit S."/>
            <person name="Mathioni S.M."/>
            <person name="Nakano M."/>
            <person name="Shan H."/>
            <person name="Telgmann-Rauber A."/>
            <person name="Kanno A."/>
            <person name="Yue Z."/>
            <person name="Chen H."/>
            <person name="Li W."/>
            <person name="Chen Y."/>
            <person name="Xu X."/>
            <person name="Zhang Y."/>
            <person name="Luo S."/>
            <person name="Chen H."/>
            <person name="Gao J."/>
            <person name="Mao Z."/>
            <person name="Pires J.C."/>
            <person name="Luo M."/>
            <person name="Kudrna D."/>
            <person name="Wing R.A."/>
            <person name="Meyers B.C."/>
            <person name="Yi K."/>
            <person name="Kong H."/>
            <person name="Lavrijsen P."/>
            <person name="Sunseri F."/>
            <person name="Falavigna A."/>
            <person name="Ye Y."/>
            <person name="Leebens-Mack J.H."/>
            <person name="Chen G."/>
        </authorList>
    </citation>
    <scope>NUCLEOTIDE SEQUENCE [LARGE SCALE GENOMIC DNA]</scope>
    <source>
        <strain evidence="3">cv. DH0086</strain>
    </source>
</reference>
<feature type="compositionally biased region" description="Low complexity" evidence="1">
    <location>
        <begin position="42"/>
        <end position="54"/>
    </location>
</feature>
<organism evidence="2 3">
    <name type="scientific">Asparagus officinalis</name>
    <name type="common">Garden asparagus</name>
    <dbReference type="NCBI Taxonomy" id="4686"/>
    <lineage>
        <taxon>Eukaryota</taxon>
        <taxon>Viridiplantae</taxon>
        <taxon>Streptophyta</taxon>
        <taxon>Embryophyta</taxon>
        <taxon>Tracheophyta</taxon>
        <taxon>Spermatophyta</taxon>
        <taxon>Magnoliopsida</taxon>
        <taxon>Liliopsida</taxon>
        <taxon>Asparagales</taxon>
        <taxon>Asparagaceae</taxon>
        <taxon>Asparagoideae</taxon>
        <taxon>Asparagus</taxon>
    </lineage>
</organism>
<sequence length="174" mass="19054">MKSPALQSYRHHDLVLELSCVGLPPRPSSTARPRESTACFPSAKATSSQSSTASRVTDALTMRCDRDGSSSAQGQKSVVSPSQPRQEPPPSASPGKGRPPNHRSRQVSRRRLRSDSSRRRHVSNPRSYAPLSRDCHIPVIASVARILRRAGLQCNGIRSGEIARRIGTEKLIHF</sequence>
<proteinExistence type="predicted"/>
<dbReference type="AlphaFoldDB" id="A0A5P1E1E4"/>
<accession>A0A5P1E1E4</accession>
<feature type="region of interest" description="Disordered" evidence="1">
    <location>
        <begin position="21"/>
        <end position="131"/>
    </location>
</feature>
<feature type="compositionally biased region" description="Basic residues" evidence="1">
    <location>
        <begin position="99"/>
        <end position="123"/>
    </location>
</feature>
<dbReference type="Gramene" id="ONK56401">
    <property type="protein sequence ID" value="ONK56401"/>
    <property type="gene ID" value="A4U43_C10F8160"/>
</dbReference>
<dbReference type="EMBL" id="CM007390">
    <property type="protein sequence ID" value="ONK56401.1"/>
    <property type="molecule type" value="Genomic_DNA"/>
</dbReference>
<protein>
    <submittedName>
        <fullName evidence="2">Uncharacterized protein</fullName>
    </submittedName>
</protein>